<proteinExistence type="inferred from homology"/>
<evidence type="ECO:0000256" key="1">
    <source>
        <dbReference type="ARBA" id="ARBA00008791"/>
    </source>
</evidence>
<dbReference type="Proteomes" id="UP000035035">
    <property type="component" value="Unassembled WGS sequence"/>
</dbReference>
<dbReference type="RefSeq" id="WP_035753241.1">
    <property type="nucleotide sequence ID" value="NZ_KI629800.1"/>
</dbReference>
<dbReference type="EMBL" id="AYXO01000073">
    <property type="protein sequence ID" value="ETA04749.1"/>
    <property type="molecule type" value="Genomic_DNA"/>
</dbReference>
<dbReference type="PATRIC" id="fig|1423140.3.peg.4334"/>
<dbReference type="HOGENOM" id="CLU_049301_2_3_11"/>
<accession>W9D8V9</accession>
<sequence>MTDSTAPIVVGVDGSDCALMAVRWAAAAASRENRPLRVLSAVGIFPGAYAPTAMMTSDVVVEAMQSDARCAVEAGTAVAKETAPDVPVDGTVVGGSPVLALRHASAQAHSLVVGRRGVGGVRGLLLGSVSNDAAIHAECPVIVVGGPTPTAGPVVVGVDGSPTSTAAIGHAFRQADLLQTSLLAVHTFGGFSGTAFYGDQHQIIRQLRDEAEELLGEQLAGYPEDYPDVKIERRVEIGSPADALVDAAETAQLVVVGTRGRGGIRGLLLGSTSRAVLQVAQCPVMVTHTAPLTRRSW</sequence>
<organism evidence="3 4">
    <name type="scientific">Gordonia alkanivorans CGMCC 6845</name>
    <dbReference type="NCBI Taxonomy" id="1423140"/>
    <lineage>
        <taxon>Bacteria</taxon>
        <taxon>Bacillati</taxon>
        <taxon>Actinomycetota</taxon>
        <taxon>Actinomycetes</taxon>
        <taxon>Mycobacteriales</taxon>
        <taxon>Gordoniaceae</taxon>
        <taxon>Gordonia</taxon>
    </lineage>
</organism>
<feature type="domain" description="UspA" evidence="2">
    <location>
        <begin position="7"/>
        <end position="144"/>
    </location>
</feature>
<gene>
    <name evidence="3" type="ORF">V525_21865</name>
</gene>
<reference evidence="3 4" key="1">
    <citation type="journal article" date="2014" name="Genome Announc.">
        <title>Draft Genome Sequence of Gordonia alkanivorans Strain CGMCC6845, a Halotolerant Hydrocarbon-Degrading Bacterium.</title>
        <authorList>
            <person name="Wang X."/>
            <person name="Jin D."/>
            <person name="Zhou L."/>
            <person name="Wu L."/>
            <person name="An W."/>
            <person name="Zhao L."/>
        </authorList>
    </citation>
    <scope>NUCLEOTIDE SEQUENCE [LARGE SCALE GENOMIC DNA]</scope>
    <source>
        <strain evidence="3 4">CGMCC 6845</strain>
    </source>
</reference>
<feature type="domain" description="UspA" evidence="2">
    <location>
        <begin position="153"/>
        <end position="288"/>
    </location>
</feature>
<dbReference type="SUPFAM" id="SSF52402">
    <property type="entry name" value="Adenine nucleotide alpha hydrolases-like"/>
    <property type="match status" value="2"/>
</dbReference>
<evidence type="ECO:0000313" key="3">
    <source>
        <dbReference type="EMBL" id="ETA04749.1"/>
    </source>
</evidence>
<dbReference type="Gene3D" id="3.40.50.620">
    <property type="entry name" value="HUPs"/>
    <property type="match status" value="2"/>
</dbReference>
<dbReference type="PANTHER" id="PTHR31964:SF113">
    <property type="entry name" value="USPA DOMAIN-CONTAINING PROTEIN"/>
    <property type="match status" value="1"/>
</dbReference>
<evidence type="ECO:0000313" key="4">
    <source>
        <dbReference type="Proteomes" id="UP000035035"/>
    </source>
</evidence>
<comment type="similarity">
    <text evidence="1">Belongs to the universal stress protein A family.</text>
</comment>
<dbReference type="InterPro" id="IPR014729">
    <property type="entry name" value="Rossmann-like_a/b/a_fold"/>
</dbReference>
<dbReference type="Pfam" id="PF00582">
    <property type="entry name" value="Usp"/>
    <property type="match status" value="2"/>
</dbReference>
<comment type="caution">
    <text evidence="3">The sequence shown here is derived from an EMBL/GenBank/DDBJ whole genome shotgun (WGS) entry which is preliminary data.</text>
</comment>
<dbReference type="PANTHER" id="PTHR31964">
    <property type="entry name" value="ADENINE NUCLEOTIDE ALPHA HYDROLASES-LIKE SUPERFAMILY PROTEIN"/>
    <property type="match status" value="1"/>
</dbReference>
<dbReference type="PRINTS" id="PR01438">
    <property type="entry name" value="UNVRSLSTRESS"/>
</dbReference>
<protein>
    <submittedName>
        <fullName evidence="3">Universal stress protein UspA</fullName>
    </submittedName>
</protein>
<keyword evidence="4" id="KW-1185">Reference proteome</keyword>
<dbReference type="InterPro" id="IPR006015">
    <property type="entry name" value="Universal_stress_UspA"/>
</dbReference>
<dbReference type="InterPro" id="IPR006016">
    <property type="entry name" value="UspA"/>
</dbReference>
<evidence type="ECO:0000259" key="2">
    <source>
        <dbReference type="Pfam" id="PF00582"/>
    </source>
</evidence>
<name>W9D8V9_9ACTN</name>
<dbReference type="AlphaFoldDB" id="W9D8V9"/>